<reference evidence="1 2" key="1">
    <citation type="submission" date="2019-06" db="EMBL/GenBank/DDBJ databases">
        <title>Genome sequence of Ureibacillus terrenus.</title>
        <authorList>
            <person name="Maclea K.S."/>
            <person name="Simoes M."/>
        </authorList>
    </citation>
    <scope>NUCLEOTIDE SEQUENCE [LARGE SCALE GENOMIC DNA]</scope>
    <source>
        <strain evidence="1 2">ATCC BAA-384</strain>
    </source>
</reference>
<name>A0A540V197_9BACL</name>
<sequence length="102" mass="11346">MPQHSLRPILIGILICLIIIALKPSPEFDGSSTGQMELISPVDVSTGEKIVELGNNRLAIIDTNLNSGNHGQVLVVEFKEDEKSFEVIGKYNYLEDFENMEE</sequence>
<accession>A0A540V197</accession>
<keyword evidence="2" id="KW-1185">Reference proteome</keyword>
<dbReference type="EMBL" id="VIGD01000011">
    <property type="protein sequence ID" value="TQE90532.1"/>
    <property type="molecule type" value="Genomic_DNA"/>
</dbReference>
<organism evidence="1 2">
    <name type="scientific">Ureibacillus terrenus</name>
    <dbReference type="NCBI Taxonomy" id="118246"/>
    <lineage>
        <taxon>Bacteria</taxon>
        <taxon>Bacillati</taxon>
        <taxon>Bacillota</taxon>
        <taxon>Bacilli</taxon>
        <taxon>Bacillales</taxon>
        <taxon>Caryophanaceae</taxon>
        <taxon>Ureibacillus</taxon>
    </lineage>
</organism>
<dbReference type="OrthoDB" id="2870230at2"/>
<dbReference type="Proteomes" id="UP000315753">
    <property type="component" value="Unassembled WGS sequence"/>
</dbReference>
<comment type="caution">
    <text evidence="1">The sequence shown here is derived from an EMBL/GenBank/DDBJ whole genome shotgun (WGS) entry which is preliminary data.</text>
</comment>
<evidence type="ECO:0000313" key="1">
    <source>
        <dbReference type="EMBL" id="TQE90532.1"/>
    </source>
</evidence>
<dbReference type="RefSeq" id="WP_141602557.1">
    <property type="nucleotide sequence ID" value="NZ_JARMSB010000044.1"/>
</dbReference>
<proteinExistence type="predicted"/>
<evidence type="ECO:0000313" key="2">
    <source>
        <dbReference type="Proteomes" id="UP000315753"/>
    </source>
</evidence>
<protein>
    <submittedName>
        <fullName evidence="1">Uncharacterized protein</fullName>
    </submittedName>
</protein>
<dbReference type="AlphaFoldDB" id="A0A540V197"/>
<gene>
    <name evidence="1" type="ORF">FKZ59_09675</name>
</gene>